<dbReference type="GeneID" id="25979012"/>
<feature type="transmembrane region" description="Helical" evidence="1">
    <location>
        <begin position="58"/>
        <end position="78"/>
    </location>
</feature>
<dbReference type="AlphaFoldDB" id="F0XSX6"/>
<evidence type="ECO:0000313" key="2">
    <source>
        <dbReference type="EMBL" id="EFW99244.1"/>
    </source>
</evidence>
<evidence type="ECO:0000256" key="1">
    <source>
        <dbReference type="SAM" id="Phobius"/>
    </source>
</evidence>
<sequence>MQIASSSTLLSWAELPSSSSELQLWLPLQLQLQLQRQRQHRQEHGPAAARSSRCAAQLWTPFFCFCTCFCICICIRICDTFARAHRRIDFPTHSARYCIAASTAYYVLRDKSPWPNSVSTFFRAQAHMPARLPQDCAMKHLV</sequence>
<dbReference type="HOGENOM" id="CLU_1816003_0_0_1"/>
<name>F0XSX6_GROCL</name>
<keyword evidence="1" id="KW-0472">Membrane</keyword>
<dbReference type="EMBL" id="GL629997">
    <property type="protein sequence ID" value="EFW99244.1"/>
    <property type="molecule type" value="Genomic_DNA"/>
</dbReference>
<keyword evidence="1" id="KW-1133">Transmembrane helix</keyword>
<reference evidence="2 3" key="1">
    <citation type="journal article" date="2011" name="Proc. Natl. Acad. Sci. U.S.A.">
        <title>Genome and transcriptome analyses of the mountain pine beetle-fungal symbiont Grosmannia clavigera, a lodgepole pine pathogen.</title>
        <authorList>
            <person name="DiGuistini S."/>
            <person name="Wang Y."/>
            <person name="Liao N.Y."/>
            <person name="Taylor G."/>
            <person name="Tanguay P."/>
            <person name="Feau N."/>
            <person name="Henrissat B."/>
            <person name="Chan S.K."/>
            <person name="Hesse-Orce U."/>
            <person name="Alamouti S.M."/>
            <person name="Tsui C.K.M."/>
            <person name="Docking R.T."/>
            <person name="Levasseur A."/>
            <person name="Haridas S."/>
            <person name="Robertson G."/>
            <person name="Birol I."/>
            <person name="Holt R.A."/>
            <person name="Marra M.A."/>
            <person name="Hamelin R.C."/>
            <person name="Hirst M."/>
            <person name="Jones S.J.M."/>
            <person name="Bohlmann J."/>
            <person name="Breuil C."/>
        </authorList>
    </citation>
    <scope>NUCLEOTIDE SEQUENCE [LARGE SCALE GENOMIC DNA]</scope>
    <source>
        <strain evidence="3">kw1407 / UAMH 11150</strain>
    </source>
</reference>
<gene>
    <name evidence="2" type="ORF">CMQ_5665</name>
</gene>
<keyword evidence="3" id="KW-1185">Reference proteome</keyword>
<protein>
    <submittedName>
        <fullName evidence="2">Uncharacterized protein</fullName>
    </submittedName>
</protein>
<dbReference type="Proteomes" id="UP000007796">
    <property type="component" value="Unassembled WGS sequence"/>
</dbReference>
<keyword evidence="1" id="KW-0812">Transmembrane</keyword>
<organism evidence="3">
    <name type="scientific">Grosmannia clavigera (strain kw1407 / UAMH 11150)</name>
    <name type="common">Blue stain fungus</name>
    <name type="synonym">Graphiocladiella clavigera</name>
    <dbReference type="NCBI Taxonomy" id="655863"/>
    <lineage>
        <taxon>Eukaryota</taxon>
        <taxon>Fungi</taxon>
        <taxon>Dikarya</taxon>
        <taxon>Ascomycota</taxon>
        <taxon>Pezizomycotina</taxon>
        <taxon>Sordariomycetes</taxon>
        <taxon>Sordariomycetidae</taxon>
        <taxon>Ophiostomatales</taxon>
        <taxon>Ophiostomataceae</taxon>
        <taxon>Leptographium</taxon>
    </lineage>
</organism>
<proteinExistence type="predicted"/>
<accession>F0XSX6</accession>
<dbReference type="RefSeq" id="XP_014168727.1">
    <property type="nucleotide sequence ID" value="XM_014313252.1"/>
</dbReference>
<evidence type="ECO:0000313" key="3">
    <source>
        <dbReference type="Proteomes" id="UP000007796"/>
    </source>
</evidence>
<dbReference type="InParanoid" id="F0XSX6"/>